<keyword evidence="1" id="KW-0812">Transmembrane</keyword>
<keyword evidence="1" id="KW-0472">Membrane</keyword>
<keyword evidence="1" id="KW-1133">Transmembrane helix</keyword>
<feature type="transmembrane region" description="Helical" evidence="1">
    <location>
        <begin position="185"/>
        <end position="206"/>
    </location>
</feature>
<evidence type="ECO:0000313" key="2">
    <source>
        <dbReference type="EMBL" id="QTE30308.1"/>
    </source>
</evidence>
<feature type="transmembrane region" description="Helical" evidence="1">
    <location>
        <begin position="246"/>
        <end position="265"/>
    </location>
</feature>
<sequence>MNAALRTEYRKLVTTRLWWILLLAMAAYMAFLAGILAFALTQDPASVSTGVPGAEEASPMAPEEVARTIYTLATSLGYVFPVIVGAFAMTNEFRHQTITPTFLAEPRRTLVLGAKMLSSVVVGLLFGVVGTAATIGAGAGVLALLGEPAYLSDPIVLRSAALSVLALTVWTVVGVGFGTLLTNQVAVIVVLLAFTQFVEPILRLVLGQFDWSEGLSKFMPGAAGEAITGASFYTASGMAAGLLSSWQGAAVLLVYAFAFAIIGRFTSLRRDIT</sequence>
<evidence type="ECO:0000313" key="3">
    <source>
        <dbReference type="Proteomes" id="UP000663937"/>
    </source>
</evidence>
<organism evidence="2 3">
    <name type="scientific">Pengzhenrongella sicca</name>
    <dbReference type="NCBI Taxonomy" id="2819238"/>
    <lineage>
        <taxon>Bacteria</taxon>
        <taxon>Bacillati</taxon>
        <taxon>Actinomycetota</taxon>
        <taxon>Actinomycetes</taxon>
        <taxon>Micrococcales</taxon>
        <taxon>Pengzhenrongella</taxon>
    </lineage>
</organism>
<proteinExistence type="predicted"/>
<feature type="transmembrane region" description="Helical" evidence="1">
    <location>
        <begin position="69"/>
        <end position="89"/>
    </location>
</feature>
<dbReference type="Proteomes" id="UP000663937">
    <property type="component" value="Chromosome"/>
</dbReference>
<dbReference type="RefSeq" id="WP_227424636.1">
    <property type="nucleotide sequence ID" value="NZ_CP071868.1"/>
</dbReference>
<dbReference type="EMBL" id="CP071868">
    <property type="protein sequence ID" value="QTE30308.1"/>
    <property type="molecule type" value="Genomic_DNA"/>
</dbReference>
<reference evidence="2" key="1">
    <citation type="submission" date="2021-03" db="EMBL/GenBank/DDBJ databases">
        <title>Pengzhenrongella sicca gen. nov., sp. nov., a new member of suborder Micrococcineae isolated from High-Arctic tundra soil.</title>
        <authorList>
            <person name="Peng F."/>
        </authorList>
    </citation>
    <scope>NUCLEOTIDE SEQUENCE</scope>
    <source>
        <strain evidence="2">LRZ-2</strain>
    </source>
</reference>
<evidence type="ECO:0000256" key="1">
    <source>
        <dbReference type="SAM" id="Phobius"/>
    </source>
</evidence>
<name>A0A8A4ZL57_9MICO</name>
<accession>A0A8A4ZL57</accession>
<keyword evidence="3" id="KW-1185">Reference proteome</keyword>
<protein>
    <submittedName>
        <fullName evidence="2">ABC transporter permease</fullName>
    </submittedName>
</protein>
<feature type="transmembrane region" description="Helical" evidence="1">
    <location>
        <begin position="17"/>
        <end position="40"/>
    </location>
</feature>
<dbReference type="KEGG" id="psic:J4E96_04710"/>
<dbReference type="AlphaFoldDB" id="A0A8A4ZL57"/>
<feature type="transmembrane region" description="Helical" evidence="1">
    <location>
        <begin position="155"/>
        <end position="178"/>
    </location>
</feature>
<feature type="transmembrane region" description="Helical" evidence="1">
    <location>
        <begin position="110"/>
        <end position="143"/>
    </location>
</feature>
<gene>
    <name evidence="2" type="ORF">J4E96_04710</name>
</gene>